<dbReference type="Proteomes" id="UP000325577">
    <property type="component" value="Linkage Group LG6"/>
</dbReference>
<reference evidence="1 2" key="1">
    <citation type="submission" date="2019-09" db="EMBL/GenBank/DDBJ databases">
        <title>A chromosome-level genome assembly of the Chinese tupelo Nyssa sinensis.</title>
        <authorList>
            <person name="Yang X."/>
            <person name="Kang M."/>
            <person name="Yang Y."/>
            <person name="Xiong H."/>
            <person name="Wang M."/>
            <person name="Zhang Z."/>
            <person name="Wang Z."/>
            <person name="Wu H."/>
            <person name="Ma T."/>
            <person name="Liu J."/>
            <person name="Xi Z."/>
        </authorList>
    </citation>
    <scope>NUCLEOTIDE SEQUENCE [LARGE SCALE GENOMIC DNA]</scope>
    <source>
        <strain evidence="1">J267</strain>
        <tissue evidence="1">Leaf</tissue>
    </source>
</reference>
<name>A0A5J4ZNB4_9ASTE</name>
<dbReference type="EMBL" id="CM018049">
    <property type="protein sequence ID" value="KAA8519459.1"/>
    <property type="molecule type" value="Genomic_DNA"/>
</dbReference>
<accession>A0A5J4ZNB4</accession>
<proteinExistence type="predicted"/>
<evidence type="ECO:0000313" key="2">
    <source>
        <dbReference type="Proteomes" id="UP000325577"/>
    </source>
</evidence>
<dbReference type="AlphaFoldDB" id="A0A5J4ZNB4"/>
<sequence length="72" mass="8320">MMMMQIPATMRFNDNERLSFHDDDMRRLQIDGDEPVTLTIVIDDEIADGRASKYLVTPRWGAPFSDGMLRES</sequence>
<organism evidence="1 2">
    <name type="scientific">Nyssa sinensis</name>
    <dbReference type="NCBI Taxonomy" id="561372"/>
    <lineage>
        <taxon>Eukaryota</taxon>
        <taxon>Viridiplantae</taxon>
        <taxon>Streptophyta</taxon>
        <taxon>Embryophyta</taxon>
        <taxon>Tracheophyta</taxon>
        <taxon>Spermatophyta</taxon>
        <taxon>Magnoliopsida</taxon>
        <taxon>eudicotyledons</taxon>
        <taxon>Gunneridae</taxon>
        <taxon>Pentapetalae</taxon>
        <taxon>asterids</taxon>
        <taxon>Cornales</taxon>
        <taxon>Nyssaceae</taxon>
        <taxon>Nyssa</taxon>
    </lineage>
</organism>
<gene>
    <name evidence="1" type="ORF">F0562_013715</name>
</gene>
<evidence type="ECO:0000313" key="1">
    <source>
        <dbReference type="EMBL" id="KAA8519459.1"/>
    </source>
</evidence>
<keyword evidence="2" id="KW-1185">Reference proteome</keyword>
<protein>
    <submittedName>
        <fullName evidence="1">Uncharacterized protein</fullName>
    </submittedName>
</protein>